<dbReference type="PIRSF" id="PIRSF026782">
    <property type="entry name" value="CbiD"/>
    <property type="match status" value="1"/>
</dbReference>
<evidence type="ECO:0000313" key="7">
    <source>
        <dbReference type="Proteomes" id="UP000284841"/>
    </source>
</evidence>
<dbReference type="AlphaFoldDB" id="A0A415E3D1"/>
<keyword evidence="2 5" id="KW-0489">Methyltransferase</keyword>
<dbReference type="EC" id="2.1.1.195" evidence="5"/>
<gene>
    <name evidence="5 6" type="primary">cbiD</name>
    <name evidence="6" type="ORF">DW099_06600</name>
</gene>
<dbReference type="STRING" id="1776384.GCA_900086585_03648"/>
<dbReference type="EMBL" id="QRMS01000002">
    <property type="protein sequence ID" value="RHJ88084.1"/>
    <property type="molecule type" value="Genomic_DNA"/>
</dbReference>
<evidence type="ECO:0000256" key="4">
    <source>
        <dbReference type="ARBA" id="ARBA00022691"/>
    </source>
</evidence>
<dbReference type="OrthoDB" id="6439987at2"/>
<evidence type="ECO:0000313" key="6">
    <source>
        <dbReference type="EMBL" id="RHJ88084.1"/>
    </source>
</evidence>
<dbReference type="GO" id="GO:0032259">
    <property type="term" value="P:methylation"/>
    <property type="evidence" value="ECO:0007669"/>
    <property type="project" value="UniProtKB-KW"/>
</dbReference>
<keyword evidence="7" id="KW-1185">Reference proteome</keyword>
<name>A0A415E3D1_9FIRM</name>
<proteinExistence type="inferred from homology"/>
<dbReference type="UniPathway" id="UPA00148">
    <property type="reaction ID" value="UER00227"/>
</dbReference>
<evidence type="ECO:0000256" key="2">
    <source>
        <dbReference type="ARBA" id="ARBA00022603"/>
    </source>
</evidence>
<reference evidence="6 7" key="1">
    <citation type="submission" date="2018-08" db="EMBL/GenBank/DDBJ databases">
        <title>A genome reference for cultivated species of the human gut microbiota.</title>
        <authorList>
            <person name="Zou Y."/>
            <person name="Xue W."/>
            <person name="Luo G."/>
        </authorList>
    </citation>
    <scope>NUCLEOTIDE SEQUENCE [LARGE SCALE GENOMIC DNA]</scope>
    <source>
        <strain evidence="6 7">AM07-24</strain>
    </source>
</reference>
<dbReference type="SUPFAM" id="SSF111342">
    <property type="entry name" value="CbiD-like"/>
    <property type="match status" value="1"/>
</dbReference>
<comment type="function">
    <text evidence="5">Catalyzes the methylation of C-1 in cobalt-precorrin-5B to form cobalt-precorrin-6A.</text>
</comment>
<keyword evidence="3 5" id="KW-0808">Transferase</keyword>
<dbReference type="InterPro" id="IPR002748">
    <property type="entry name" value="CbiD"/>
</dbReference>
<dbReference type="PANTHER" id="PTHR35863:SF1">
    <property type="entry name" value="COBALT-PRECORRIN-5B C(1)-METHYLTRANSFERASE"/>
    <property type="match status" value="1"/>
</dbReference>
<dbReference type="RefSeq" id="WP_118334618.1">
    <property type="nucleotide sequence ID" value="NZ_AP025567.1"/>
</dbReference>
<dbReference type="GO" id="GO:0043780">
    <property type="term" value="F:cobalt-precorrin-5B C1-methyltransferase activity"/>
    <property type="evidence" value="ECO:0007669"/>
    <property type="project" value="RHEA"/>
</dbReference>
<sequence>MEKFTVKNGKALRFGYTTGSCATAAAAAATEMLLSGSRVERADITLPSGEKAVFAIEDIDMREDAVTCSVTKDGGDDPDATHGAKIFAKVKKREADILLIGGRGVGLVTAKGLQCKVGEPAINPVPRKMIRENARRILQSYNADCGLEITISVPDGAEIAQKTYNPRLGIVDGISILGTTGIVDPMSEKALVDTIKAVVDKQYAEDSENILISPGNYGREFCQEYLQLDIQRSVPVSNYIGEALDYIRYKGFKRILFVGHTGKLIKIAAGVMNTHSSYADCRMEVIGVHSAICGADPQTVGQIMNCVTTDEAFDLIKDMSYYEAVKNRILEKVLYHLRFRLKGAAEIEIVMFTSDRDHIIKSPGADDMAMRYHKALTS</sequence>
<keyword evidence="1 5" id="KW-0169">Cobalamin biosynthesis</keyword>
<evidence type="ECO:0000256" key="5">
    <source>
        <dbReference type="HAMAP-Rule" id="MF_00787"/>
    </source>
</evidence>
<dbReference type="GO" id="GO:0019251">
    <property type="term" value="P:anaerobic cobalamin biosynthetic process"/>
    <property type="evidence" value="ECO:0007669"/>
    <property type="project" value="UniProtKB-UniRule"/>
</dbReference>
<evidence type="ECO:0000256" key="3">
    <source>
        <dbReference type="ARBA" id="ARBA00022679"/>
    </source>
</evidence>
<keyword evidence="4 5" id="KW-0949">S-adenosyl-L-methionine</keyword>
<dbReference type="PANTHER" id="PTHR35863">
    <property type="entry name" value="COBALT-PRECORRIN-5B C(1)-METHYLTRANSFERASE"/>
    <property type="match status" value="1"/>
</dbReference>
<comment type="caution">
    <text evidence="6">The sequence shown here is derived from an EMBL/GenBank/DDBJ whole genome shotgun (WGS) entry which is preliminary data.</text>
</comment>
<dbReference type="HAMAP" id="MF_00787">
    <property type="entry name" value="CbiD"/>
    <property type="match status" value="1"/>
</dbReference>
<evidence type="ECO:0000256" key="1">
    <source>
        <dbReference type="ARBA" id="ARBA00022573"/>
    </source>
</evidence>
<comment type="pathway">
    <text evidence="5">Cofactor biosynthesis; adenosylcobalamin biosynthesis; cob(II)yrinate a,c-diamide from sirohydrochlorin (anaerobic route): step 6/10.</text>
</comment>
<protein>
    <recommendedName>
        <fullName evidence="5">Cobalt-precorrin-5B C(1)-methyltransferase</fullName>
        <ecNumber evidence="5">2.1.1.195</ecNumber>
    </recommendedName>
    <alternativeName>
        <fullName evidence="5">Cobalt-precorrin-6A synthase</fullName>
    </alternativeName>
</protein>
<dbReference type="NCBIfam" id="TIGR00312">
    <property type="entry name" value="cbiD"/>
    <property type="match status" value="1"/>
</dbReference>
<dbReference type="Gene3D" id="3.30.2110.10">
    <property type="entry name" value="CbiD-like"/>
    <property type="match status" value="1"/>
</dbReference>
<dbReference type="Proteomes" id="UP000284841">
    <property type="component" value="Unassembled WGS sequence"/>
</dbReference>
<comment type="catalytic activity">
    <reaction evidence="5">
        <text>Co-precorrin-5B + S-adenosyl-L-methionine = Co-precorrin-6A + S-adenosyl-L-homocysteine</text>
        <dbReference type="Rhea" id="RHEA:26285"/>
        <dbReference type="ChEBI" id="CHEBI:57856"/>
        <dbReference type="ChEBI" id="CHEBI:59789"/>
        <dbReference type="ChEBI" id="CHEBI:60063"/>
        <dbReference type="ChEBI" id="CHEBI:60064"/>
        <dbReference type="EC" id="2.1.1.195"/>
    </reaction>
</comment>
<organism evidence="6 7">
    <name type="scientific">Emergencia timonensis</name>
    <dbReference type="NCBI Taxonomy" id="1776384"/>
    <lineage>
        <taxon>Bacteria</taxon>
        <taxon>Bacillati</taxon>
        <taxon>Bacillota</taxon>
        <taxon>Clostridia</taxon>
        <taxon>Peptostreptococcales</taxon>
        <taxon>Anaerovoracaceae</taxon>
        <taxon>Emergencia</taxon>
    </lineage>
</organism>
<dbReference type="Pfam" id="PF01888">
    <property type="entry name" value="CbiD"/>
    <property type="match status" value="1"/>
</dbReference>
<comment type="similarity">
    <text evidence="5">Belongs to the CbiD family.</text>
</comment>
<accession>A0A415E3D1</accession>
<dbReference type="InterPro" id="IPR036074">
    <property type="entry name" value="CbiD_sf"/>
</dbReference>